<keyword evidence="6" id="KW-0472">Membrane</keyword>
<dbReference type="SUPFAM" id="SSF49464">
    <property type="entry name" value="Carboxypeptidase regulatory domain-like"/>
    <property type="match status" value="1"/>
</dbReference>
<dbReference type="EMBL" id="SDHZ01000001">
    <property type="protein sequence ID" value="RXK85654.1"/>
    <property type="molecule type" value="Genomic_DNA"/>
</dbReference>
<dbReference type="InterPro" id="IPR039426">
    <property type="entry name" value="TonB-dep_rcpt-like"/>
</dbReference>
<comment type="caution">
    <text evidence="10">The sequence shown here is derived from an EMBL/GenBank/DDBJ whole genome shotgun (WGS) entry which is preliminary data.</text>
</comment>
<dbReference type="PANTHER" id="PTHR30069">
    <property type="entry name" value="TONB-DEPENDENT OUTER MEMBRANE RECEPTOR"/>
    <property type="match status" value="1"/>
</dbReference>
<evidence type="ECO:0000313" key="11">
    <source>
        <dbReference type="Proteomes" id="UP000290545"/>
    </source>
</evidence>
<dbReference type="Pfam" id="PF07715">
    <property type="entry name" value="Plug"/>
    <property type="match status" value="1"/>
</dbReference>
<dbReference type="RefSeq" id="WP_129001407.1">
    <property type="nucleotide sequence ID" value="NZ_SDHZ01000001.1"/>
</dbReference>
<dbReference type="Gene3D" id="2.40.170.20">
    <property type="entry name" value="TonB-dependent receptor, beta-barrel domain"/>
    <property type="match status" value="1"/>
</dbReference>
<organism evidence="10 11">
    <name type="scientific">Filimonas effusa</name>
    <dbReference type="NCBI Taxonomy" id="2508721"/>
    <lineage>
        <taxon>Bacteria</taxon>
        <taxon>Pseudomonadati</taxon>
        <taxon>Bacteroidota</taxon>
        <taxon>Chitinophagia</taxon>
        <taxon>Chitinophagales</taxon>
        <taxon>Chitinophagaceae</taxon>
        <taxon>Filimonas</taxon>
    </lineage>
</organism>
<keyword evidence="11" id="KW-1185">Reference proteome</keyword>
<reference evidence="10 11" key="1">
    <citation type="submission" date="2019-01" db="EMBL/GenBank/DDBJ databases">
        <title>Filimonas sp. strain TTM-71.</title>
        <authorList>
            <person name="Chen W.-M."/>
        </authorList>
    </citation>
    <scope>NUCLEOTIDE SEQUENCE [LARGE SCALE GENOMIC DNA]</scope>
    <source>
        <strain evidence="10 11">TTM-71</strain>
    </source>
</reference>
<proteinExistence type="predicted"/>
<evidence type="ECO:0000256" key="5">
    <source>
        <dbReference type="ARBA" id="ARBA00022729"/>
    </source>
</evidence>
<accession>A0A4Q1D8I5</accession>
<dbReference type="GO" id="GO:0009279">
    <property type="term" value="C:cell outer membrane"/>
    <property type="evidence" value="ECO:0007669"/>
    <property type="project" value="UniProtKB-SubCell"/>
</dbReference>
<dbReference type="InterPro" id="IPR008969">
    <property type="entry name" value="CarboxyPept-like_regulatory"/>
</dbReference>
<keyword evidence="5 8" id="KW-0732">Signal</keyword>
<feature type="domain" description="TonB-dependent receptor plug" evidence="9">
    <location>
        <begin position="130"/>
        <end position="258"/>
    </location>
</feature>
<name>A0A4Q1D8I5_9BACT</name>
<sequence>MSQPVAYLLLLALFAFSNARNAFAQTGKRPLVITGQVVDKNQKPIEFATVRVEETEYSTSTDTSGKFSFSFYENPTALTIQVSFVGKKTIIQSFSANQLTRPLTLQMKDLSLTLDEVQVTGLRRGEASNSSVLFNREAIEQAQAFSLADILNNLPGKTTVAPNLQSPQNITLRSEASDAHALNNAMGIAIVMDGTRISNDANMQNTNVGKNGMANSRISGKYGMSDVTFGGIDLREIPADNIESIEVVQGVASAQYGELTDGAIIINRQAGKTNYQFSTRVNAESFNMSLSKGYTLSKKAGALNVSLNYLNSNADPSDNLKSYSRVSTELMWTNFLAKGVKHTLSLGYNTRLDNGKADPDAGDERSMFAKSRTFRISERLSMQFNRKWLTSGQLSFSYSRGYQETYSQWWLNGAVKPMTIKDTTGIYEGYYIPGSYYAVEHIKGEPINLSGTLSFNSKFNTGEILHALSWGTNISLAANKGKGIIADPNNPRWPNLSSKNDRPYEYNTVPEVPVYGLYLQDNFKLSLLGRIFYTTAGLRYDLQNGWGNIQPRINTRYKLNNRWELNIAYGISRKAPAMSHRYPGPTFYDILLLNEYTGDTRTSLALFYTEKYTPDNSHLRPAASSQLEGGIRFNGKSISSALFLYYKNNTNGFTGVTHYRPFSTPVYKTIANGPGQKPTYYATSEIKKRGGLYESRIENVLTSQNYGADWTVSIRKIRAIQTSFDINTSCSYSRSFTDAPQIRSASDNDIALGKKAWYALYHPQKRENLSVMSKLNSITHIPKLGFVVNISADFFWAKRNFSDGIIQYPYAYLDQDLAYHEIKTFEPSNPDYGHLATLDLNASDASQPFIYGNLSLRISKEIKKNMRFSVNAYNVFNLRPKYEGFINGSYTSVIYNAPVSLGAEFSIKF</sequence>
<dbReference type="GO" id="GO:0015344">
    <property type="term" value="F:siderophore uptake transmembrane transporter activity"/>
    <property type="evidence" value="ECO:0007669"/>
    <property type="project" value="TreeGrafter"/>
</dbReference>
<feature type="signal peptide" evidence="8">
    <location>
        <begin position="1"/>
        <end position="24"/>
    </location>
</feature>
<keyword evidence="2" id="KW-0813">Transport</keyword>
<dbReference type="Pfam" id="PF13715">
    <property type="entry name" value="CarbopepD_reg_2"/>
    <property type="match status" value="1"/>
</dbReference>
<evidence type="ECO:0000256" key="7">
    <source>
        <dbReference type="ARBA" id="ARBA00023237"/>
    </source>
</evidence>
<dbReference type="SUPFAM" id="SSF56935">
    <property type="entry name" value="Porins"/>
    <property type="match status" value="1"/>
</dbReference>
<dbReference type="AlphaFoldDB" id="A0A4Q1D8I5"/>
<dbReference type="InterPro" id="IPR036942">
    <property type="entry name" value="Beta-barrel_TonB_sf"/>
</dbReference>
<comment type="subcellular location">
    <subcellularLocation>
        <location evidence="1">Cell outer membrane</location>
        <topology evidence="1">Multi-pass membrane protein</topology>
    </subcellularLocation>
</comment>
<evidence type="ECO:0000256" key="1">
    <source>
        <dbReference type="ARBA" id="ARBA00004571"/>
    </source>
</evidence>
<dbReference type="GO" id="GO:0044718">
    <property type="term" value="P:siderophore transmembrane transport"/>
    <property type="evidence" value="ECO:0007669"/>
    <property type="project" value="TreeGrafter"/>
</dbReference>
<evidence type="ECO:0000259" key="9">
    <source>
        <dbReference type="Pfam" id="PF07715"/>
    </source>
</evidence>
<evidence type="ECO:0000256" key="3">
    <source>
        <dbReference type="ARBA" id="ARBA00022452"/>
    </source>
</evidence>
<dbReference type="OrthoDB" id="1151166at2"/>
<keyword evidence="3" id="KW-1134">Transmembrane beta strand</keyword>
<keyword evidence="10" id="KW-0675">Receptor</keyword>
<keyword evidence="4" id="KW-0812">Transmembrane</keyword>
<keyword evidence="7" id="KW-0998">Cell outer membrane</keyword>
<evidence type="ECO:0000256" key="6">
    <source>
        <dbReference type="ARBA" id="ARBA00023136"/>
    </source>
</evidence>
<dbReference type="InterPro" id="IPR012910">
    <property type="entry name" value="Plug_dom"/>
</dbReference>
<evidence type="ECO:0000313" key="10">
    <source>
        <dbReference type="EMBL" id="RXK85654.1"/>
    </source>
</evidence>
<feature type="chain" id="PRO_5020871277" evidence="8">
    <location>
        <begin position="25"/>
        <end position="909"/>
    </location>
</feature>
<gene>
    <name evidence="10" type="ORF">ESB13_02240</name>
</gene>
<protein>
    <submittedName>
        <fullName evidence="10">TonB-dependent receptor</fullName>
    </submittedName>
</protein>
<evidence type="ECO:0000256" key="2">
    <source>
        <dbReference type="ARBA" id="ARBA00022448"/>
    </source>
</evidence>
<dbReference type="Proteomes" id="UP000290545">
    <property type="component" value="Unassembled WGS sequence"/>
</dbReference>
<dbReference type="PANTHER" id="PTHR30069:SF29">
    <property type="entry name" value="HEMOGLOBIN AND HEMOGLOBIN-HAPTOGLOBIN-BINDING PROTEIN 1-RELATED"/>
    <property type="match status" value="1"/>
</dbReference>
<evidence type="ECO:0000256" key="8">
    <source>
        <dbReference type="SAM" id="SignalP"/>
    </source>
</evidence>
<dbReference type="Gene3D" id="2.60.40.1120">
    <property type="entry name" value="Carboxypeptidase-like, regulatory domain"/>
    <property type="match status" value="1"/>
</dbReference>
<evidence type="ECO:0000256" key="4">
    <source>
        <dbReference type="ARBA" id="ARBA00022692"/>
    </source>
</evidence>